<dbReference type="SFLD" id="SFLDG01135">
    <property type="entry name" value="C1.5.6:_HAD__Beta-PGM__Phospha"/>
    <property type="match status" value="1"/>
</dbReference>
<dbReference type="InterPro" id="IPR041492">
    <property type="entry name" value="HAD_2"/>
</dbReference>
<dbReference type="GO" id="GO:0005829">
    <property type="term" value="C:cytosol"/>
    <property type="evidence" value="ECO:0007669"/>
    <property type="project" value="TreeGrafter"/>
</dbReference>
<dbReference type="SUPFAM" id="SSF56784">
    <property type="entry name" value="HAD-like"/>
    <property type="match status" value="1"/>
</dbReference>
<evidence type="ECO:0000256" key="2">
    <source>
        <dbReference type="ARBA" id="ARBA00004818"/>
    </source>
</evidence>
<dbReference type="EMBL" id="FQXS01000004">
    <property type="protein sequence ID" value="SHH59908.1"/>
    <property type="molecule type" value="Genomic_DNA"/>
</dbReference>
<dbReference type="PANTHER" id="PTHR43434">
    <property type="entry name" value="PHOSPHOGLYCOLATE PHOSPHATASE"/>
    <property type="match status" value="1"/>
</dbReference>
<evidence type="ECO:0000313" key="5">
    <source>
        <dbReference type="EMBL" id="SHH59908.1"/>
    </source>
</evidence>
<dbReference type="Pfam" id="PF13419">
    <property type="entry name" value="HAD_2"/>
    <property type="match status" value="1"/>
</dbReference>
<protein>
    <recommendedName>
        <fullName evidence="4">phosphoglycolate phosphatase</fullName>
        <ecNumber evidence="4">3.1.3.18</ecNumber>
    </recommendedName>
</protein>
<gene>
    <name evidence="5" type="ORF">SAMN02745124_01101</name>
</gene>
<comment type="pathway">
    <text evidence="2">Organic acid metabolism; glycolate biosynthesis; glycolate from 2-phosphoglycolate: step 1/1.</text>
</comment>
<dbReference type="InterPro" id="IPR036412">
    <property type="entry name" value="HAD-like_sf"/>
</dbReference>
<sequence>MIFDLDGTLIDSLADIADATNNTLAAFGMPVHPVDAYRHFVGNGVQVLLERALPKDHAGPLPDRFVESFKQLYRRHLNVKTRPYGGIDEVLRRLTDKGITLAILSNKPDEFTKVCVSQFFSDIAFSVIYGLRDGVPRKPDPRSALEIAAVVGALPEQCAFVGDSSVDMATGRAAGMCCIGVSWGFREPSELVAAGADLVIDHPHELLDYVHLC</sequence>
<comment type="similarity">
    <text evidence="3">Belongs to the HAD-like hydrolase superfamily. CbbY/CbbZ/Gph/YieH family.</text>
</comment>
<evidence type="ECO:0000256" key="1">
    <source>
        <dbReference type="ARBA" id="ARBA00000830"/>
    </source>
</evidence>
<dbReference type="SFLD" id="SFLDS00003">
    <property type="entry name" value="Haloacid_Dehalogenase"/>
    <property type="match status" value="1"/>
</dbReference>
<dbReference type="InterPro" id="IPR023198">
    <property type="entry name" value="PGP-like_dom2"/>
</dbReference>
<evidence type="ECO:0000313" key="6">
    <source>
        <dbReference type="Proteomes" id="UP000184139"/>
    </source>
</evidence>
<keyword evidence="6" id="KW-1185">Reference proteome</keyword>
<dbReference type="Gene3D" id="3.40.50.1000">
    <property type="entry name" value="HAD superfamily/HAD-like"/>
    <property type="match status" value="1"/>
</dbReference>
<dbReference type="InterPro" id="IPR006439">
    <property type="entry name" value="HAD-SF_hydro_IA"/>
</dbReference>
<dbReference type="STRING" id="1121409.SAMN02745124_01101"/>
<name>A0A1M5UAH3_9BACT</name>
<dbReference type="Proteomes" id="UP000184139">
    <property type="component" value="Unassembled WGS sequence"/>
</dbReference>
<reference evidence="5 6" key="1">
    <citation type="submission" date="2016-11" db="EMBL/GenBank/DDBJ databases">
        <authorList>
            <person name="Jaros S."/>
            <person name="Januszkiewicz K."/>
            <person name="Wedrychowicz H."/>
        </authorList>
    </citation>
    <scope>NUCLEOTIDE SEQUENCE [LARGE SCALE GENOMIC DNA]</scope>
    <source>
        <strain evidence="5 6">DSM 9705</strain>
    </source>
</reference>
<dbReference type="OrthoDB" id="9792518at2"/>
<dbReference type="InterPro" id="IPR023214">
    <property type="entry name" value="HAD_sf"/>
</dbReference>
<dbReference type="EC" id="3.1.3.18" evidence="4"/>
<dbReference type="AlphaFoldDB" id="A0A1M5UAH3"/>
<evidence type="ECO:0000256" key="3">
    <source>
        <dbReference type="ARBA" id="ARBA00006171"/>
    </source>
</evidence>
<dbReference type="Gene3D" id="1.10.150.240">
    <property type="entry name" value="Putative phosphatase, domain 2"/>
    <property type="match status" value="1"/>
</dbReference>
<evidence type="ECO:0000256" key="4">
    <source>
        <dbReference type="ARBA" id="ARBA00013078"/>
    </source>
</evidence>
<proteinExistence type="inferred from homology"/>
<accession>A0A1M5UAH3</accession>
<dbReference type="NCBIfam" id="TIGR01509">
    <property type="entry name" value="HAD-SF-IA-v3"/>
    <property type="match status" value="1"/>
</dbReference>
<comment type="catalytic activity">
    <reaction evidence="1">
        <text>2-phosphoglycolate + H2O = glycolate + phosphate</text>
        <dbReference type="Rhea" id="RHEA:14369"/>
        <dbReference type="ChEBI" id="CHEBI:15377"/>
        <dbReference type="ChEBI" id="CHEBI:29805"/>
        <dbReference type="ChEBI" id="CHEBI:43474"/>
        <dbReference type="ChEBI" id="CHEBI:58033"/>
        <dbReference type="EC" id="3.1.3.18"/>
    </reaction>
</comment>
<dbReference type="PANTHER" id="PTHR43434:SF1">
    <property type="entry name" value="PHOSPHOGLYCOLATE PHOSPHATASE"/>
    <property type="match status" value="1"/>
</dbReference>
<dbReference type="InterPro" id="IPR050155">
    <property type="entry name" value="HAD-like_hydrolase_sf"/>
</dbReference>
<organism evidence="5 6">
    <name type="scientific">Desulfofustis glycolicus DSM 9705</name>
    <dbReference type="NCBI Taxonomy" id="1121409"/>
    <lineage>
        <taxon>Bacteria</taxon>
        <taxon>Pseudomonadati</taxon>
        <taxon>Thermodesulfobacteriota</taxon>
        <taxon>Desulfobulbia</taxon>
        <taxon>Desulfobulbales</taxon>
        <taxon>Desulfocapsaceae</taxon>
        <taxon>Desulfofustis</taxon>
    </lineage>
</organism>
<dbReference type="GO" id="GO:0006281">
    <property type="term" value="P:DNA repair"/>
    <property type="evidence" value="ECO:0007669"/>
    <property type="project" value="TreeGrafter"/>
</dbReference>
<dbReference type="SFLD" id="SFLDG01129">
    <property type="entry name" value="C1.5:_HAD__Beta-PGM__Phosphata"/>
    <property type="match status" value="1"/>
</dbReference>
<dbReference type="NCBIfam" id="TIGR01549">
    <property type="entry name" value="HAD-SF-IA-v1"/>
    <property type="match status" value="1"/>
</dbReference>
<dbReference type="GO" id="GO:0008967">
    <property type="term" value="F:phosphoglycolate phosphatase activity"/>
    <property type="evidence" value="ECO:0007669"/>
    <property type="project" value="UniProtKB-EC"/>
</dbReference>